<evidence type="ECO:0000259" key="6">
    <source>
        <dbReference type="Pfam" id="PF04545"/>
    </source>
</evidence>
<dbReference type="PANTHER" id="PTHR43133">
    <property type="entry name" value="RNA POLYMERASE ECF-TYPE SIGMA FACTO"/>
    <property type="match status" value="1"/>
</dbReference>
<dbReference type="SUPFAM" id="SSF88659">
    <property type="entry name" value="Sigma3 and sigma4 domains of RNA polymerase sigma factors"/>
    <property type="match status" value="1"/>
</dbReference>
<dbReference type="Proteomes" id="UP000077037">
    <property type="component" value="Unassembled WGS sequence"/>
</dbReference>
<dbReference type="SUPFAM" id="SSF88946">
    <property type="entry name" value="Sigma2 domain of RNA polymerase sigma factors"/>
    <property type="match status" value="1"/>
</dbReference>
<evidence type="ECO:0000313" key="7">
    <source>
        <dbReference type="EMBL" id="SAI05107.1"/>
    </source>
</evidence>
<reference evidence="7 8" key="1">
    <citation type="submission" date="2016-03" db="EMBL/GenBank/DDBJ databases">
        <authorList>
            <consortium name="Pathogen Informatics"/>
        </authorList>
    </citation>
    <scope>NUCLEOTIDE SEQUENCE [LARGE SCALE GENOMIC DNA]</scope>
    <source>
        <strain evidence="7 8">NCTC13364</strain>
    </source>
</reference>
<dbReference type="InterPro" id="IPR039425">
    <property type="entry name" value="RNA_pol_sigma-70-like"/>
</dbReference>
<organism evidence="7 8">
    <name type="scientific">Bordetella ansorpii</name>
    <dbReference type="NCBI Taxonomy" id="288768"/>
    <lineage>
        <taxon>Bacteria</taxon>
        <taxon>Pseudomonadati</taxon>
        <taxon>Pseudomonadota</taxon>
        <taxon>Betaproteobacteria</taxon>
        <taxon>Burkholderiales</taxon>
        <taxon>Alcaligenaceae</taxon>
        <taxon>Bordetella</taxon>
    </lineage>
</organism>
<dbReference type="EMBL" id="FKBS01000012">
    <property type="protein sequence ID" value="SAI05107.1"/>
    <property type="molecule type" value="Genomic_DNA"/>
</dbReference>
<evidence type="ECO:0000256" key="5">
    <source>
        <dbReference type="SAM" id="MobiDB-lite"/>
    </source>
</evidence>
<dbReference type="InterPro" id="IPR014284">
    <property type="entry name" value="RNA_pol_sigma-70_dom"/>
</dbReference>
<evidence type="ECO:0000256" key="4">
    <source>
        <dbReference type="ARBA" id="ARBA00023163"/>
    </source>
</evidence>
<keyword evidence="2" id="KW-0805">Transcription regulation</keyword>
<keyword evidence="3" id="KW-0731">Sigma factor</keyword>
<evidence type="ECO:0000256" key="2">
    <source>
        <dbReference type="ARBA" id="ARBA00023015"/>
    </source>
</evidence>
<dbReference type="GO" id="GO:0006352">
    <property type="term" value="P:DNA-templated transcription initiation"/>
    <property type="evidence" value="ECO:0007669"/>
    <property type="project" value="InterPro"/>
</dbReference>
<accession>A0A157M7U0</accession>
<sequence length="282" mass="30448">MDMIGIHSGGGESSPNTGWGDGCIASTGDWAGDACRYAAGAAEPVRQQPLHKAALPARSQHGQGQGTKDVRGFVPTLREVLASNYALLQRRLQRRLDSEDLASDCLHEAWLRLGDASVPASIRHPQAYVYRVACNVAMDMLRTQRPGLHHCLDEDGMDALPDAAPGPETVAQARSGLAALERAMDRLPAGHRTVLSALRLEDQTRTEVADRHGMSLRRVDTVLRQALDYCAQACGETVRVGVSGPRRALPRRWRRQAEAGLLPASPHAAAARPRGVARLASR</sequence>
<dbReference type="InterPro" id="IPR013325">
    <property type="entry name" value="RNA_pol_sigma_r2"/>
</dbReference>
<dbReference type="Pfam" id="PF04545">
    <property type="entry name" value="Sigma70_r4"/>
    <property type="match status" value="1"/>
</dbReference>
<feature type="region of interest" description="Disordered" evidence="5">
    <location>
        <begin position="1"/>
        <end position="20"/>
    </location>
</feature>
<dbReference type="NCBIfam" id="TIGR02937">
    <property type="entry name" value="sigma70-ECF"/>
    <property type="match status" value="1"/>
</dbReference>
<name>A0A157M7U0_9BORD</name>
<protein>
    <submittedName>
        <fullName evidence="7">ECF family sigma factor</fullName>
    </submittedName>
</protein>
<dbReference type="InterPro" id="IPR007630">
    <property type="entry name" value="RNA_pol_sigma70_r4"/>
</dbReference>
<gene>
    <name evidence="7" type="primary">fecI_4</name>
    <name evidence="7" type="ORF">SAMEA1982600_01076</name>
</gene>
<dbReference type="GO" id="GO:0016987">
    <property type="term" value="F:sigma factor activity"/>
    <property type="evidence" value="ECO:0007669"/>
    <property type="project" value="UniProtKB-KW"/>
</dbReference>
<evidence type="ECO:0000256" key="1">
    <source>
        <dbReference type="ARBA" id="ARBA00010641"/>
    </source>
</evidence>
<feature type="domain" description="RNA polymerase sigma-70 region 4" evidence="6">
    <location>
        <begin position="183"/>
        <end position="228"/>
    </location>
</feature>
<dbReference type="PANTHER" id="PTHR43133:SF63">
    <property type="entry name" value="RNA POLYMERASE SIGMA FACTOR FECI-RELATED"/>
    <property type="match status" value="1"/>
</dbReference>
<proteinExistence type="inferred from homology"/>
<comment type="similarity">
    <text evidence="1">Belongs to the sigma-70 factor family. ECF subfamily.</text>
</comment>
<evidence type="ECO:0000256" key="3">
    <source>
        <dbReference type="ARBA" id="ARBA00023082"/>
    </source>
</evidence>
<keyword evidence="4" id="KW-0804">Transcription</keyword>
<dbReference type="InterPro" id="IPR013324">
    <property type="entry name" value="RNA_pol_sigma_r3/r4-like"/>
</dbReference>
<dbReference type="OrthoDB" id="8847602at2"/>
<dbReference type="Gene3D" id="1.10.10.10">
    <property type="entry name" value="Winged helix-like DNA-binding domain superfamily/Winged helix DNA-binding domain"/>
    <property type="match status" value="1"/>
</dbReference>
<dbReference type="InterPro" id="IPR036388">
    <property type="entry name" value="WH-like_DNA-bd_sf"/>
</dbReference>
<dbReference type="Gene3D" id="1.10.1740.10">
    <property type="match status" value="1"/>
</dbReference>
<dbReference type="AlphaFoldDB" id="A0A157M7U0"/>
<evidence type="ECO:0000313" key="8">
    <source>
        <dbReference type="Proteomes" id="UP000077037"/>
    </source>
</evidence>